<dbReference type="SUPFAM" id="SSF53756">
    <property type="entry name" value="UDP-Glycosyltransferase/glycogen phosphorylase"/>
    <property type="match status" value="1"/>
</dbReference>
<dbReference type="GO" id="GO:0005829">
    <property type="term" value="C:cytosol"/>
    <property type="evidence" value="ECO:0007669"/>
    <property type="project" value="TreeGrafter"/>
</dbReference>
<dbReference type="InterPro" id="IPR051199">
    <property type="entry name" value="LPS_LOS_Heptosyltrfase"/>
</dbReference>
<gene>
    <name evidence="3" type="ORF">A3K86_08725</name>
</gene>
<dbReference type="PANTHER" id="PTHR30160">
    <property type="entry name" value="TETRAACYLDISACCHARIDE 4'-KINASE-RELATED"/>
    <property type="match status" value="1"/>
</dbReference>
<dbReference type="Proteomes" id="UP000078503">
    <property type="component" value="Unassembled WGS sequence"/>
</dbReference>
<dbReference type="Gene3D" id="3.40.50.2000">
    <property type="entry name" value="Glycogen Phosphorylase B"/>
    <property type="match status" value="2"/>
</dbReference>
<dbReference type="EMBL" id="LVHF01000015">
    <property type="protein sequence ID" value="OAN17008.1"/>
    <property type="molecule type" value="Genomic_DNA"/>
</dbReference>
<dbReference type="PANTHER" id="PTHR30160:SF1">
    <property type="entry name" value="LIPOPOLYSACCHARIDE 1,2-N-ACETYLGLUCOSAMINETRANSFERASE-RELATED"/>
    <property type="match status" value="1"/>
</dbReference>
<organism evidence="3 4">
    <name type="scientific">Photobacterium jeanii</name>
    <dbReference type="NCBI Taxonomy" id="858640"/>
    <lineage>
        <taxon>Bacteria</taxon>
        <taxon>Pseudomonadati</taxon>
        <taxon>Pseudomonadota</taxon>
        <taxon>Gammaproteobacteria</taxon>
        <taxon>Vibrionales</taxon>
        <taxon>Vibrionaceae</taxon>
        <taxon>Photobacterium</taxon>
    </lineage>
</organism>
<evidence type="ECO:0000313" key="3">
    <source>
        <dbReference type="EMBL" id="OAN17008.1"/>
    </source>
</evidence>
<dbReference type="GO" id="GO:0009244">
    <property type="term" value="P:lipopolysaccharide core region biosynthetic process"/>
    <property type="evidence" value="ECO:0007669"/>
    <property type="project" value="TreeGrafter"/>
</dbReference>
<dbReference type="RefSeq" id="WP_068330513.1">
    <property type="nucleotide sequence ID" value="NZ_LVHF01000015.1"/>
</dbReference>
<sequence>METSCLQDYLPHPIDWAQVKRVLVIKLRHHGDVLLSSPVFQTLKNHHPHLAVDALVYADTAPMLQAHPAIDTLHVIDKKWKKLGAIKHISKEIELLKTLRGQEYDLVINLTESRRGAWIKWATKARYGIAGNYKNRQDKSWKKAFPLRYHLPRVGNTRHTVEVHLDALRKAGLIIRPQDKPLILELSEQEHQTARQLRTNVDDKNFIVLHPTSRWLFKTWRIEHYRSLIQQLLADGHQVVITAAPDKVEMGLVEGILDGIDHPNLHNLAGQLSLRSLAATIAQAKLMVGVDSVPMHIAAAVDTPCVALFGPSGNIEWAPWSDKARVLTSNHTCRPCGYDGCGGGKISECLTAISVETVYAAILEQLSHD</sequence>
<dbReference type="InterPro" id="IPR002201">
    <property type="entry name" value="Glyco_trans_9"/>
</dbReference>
<dbReference type="Pfam" id="PF01075">
    <property type="entry name" value="Glyco_transf_9"/>
    <property type="match status" value="1"/>
</dbReference>
<dbReference type="OrthoDB" id="9781892at2"/>
<dbReference type="CDD" id="cd03789">
    <property type="entry name" value="GT9_LPS_heptosyltransferase"/>
    <property type="match status" value="1"/>
</dbReference>
<evidence type="ECO:0000256" key="1">
    <source>
        <dbReference type="ARBA" id="ARBA00022676"/>
    </source>
</evidence>
<protein>
    <recommendedName>
        <fullName evidence="5">Lipopolysaccharide heptosyltransferase III</fullName>
    </recommendedName>
</protein>
<keyword evidence="2" id="KW-0808">Transferase</keyword>
<dbReference type="GO" id="GO:0008713">
    <property type="term" value="F:ADP-heptose-lipopolysaccharide heptosyltransferase activity"/>
    <property type="evidence" value="ECO:0007669"/>
    <property type="project" value="TreeGrafter"/>
</dbReference>
<proteinExistence type="predicted"/>
<keyword evidence="1" id="KW-0328">Glycosyltransferase</keyword>
<accession>A0A178KI65</accession>
<name>A0A178KI65_9GAMM</name>
<evidence type="ECO:0000313" key="4">
    <source>
        <dbReference type="Proteomes" id="UP000078503"/>
    </source>
</evidence>
<dbReference type="NCBIfam" id="TIGR02201">
    <property type="entry name" value="heptsyl_trn_III"/>
    <property type="match status" value="1"/>
</dbReference>
<dbReference type="InterPro" id="IPR011916">
    <property type="entry name" value="LipoPS_heptosylTferase-III"/>
</dbReference>
<dbReference type="AlphaFoldDB" id="A0A178KI65"/>
<comment type="caution">
    <text evidence="3">The sequence shown here is derived from an EMBL/GenBank/DDBJ whole genome shotgun (WGS) entry which is preliminary data.</text>
</comment>
<reference evidence="3 4" key="1">
    <citation type="submission" date="2016-03" db="EMBL/GenBank/DDBJ databases">
        <title>Photobacterium proteolyticum sp. nov. a protease producing bacterium isolated from ocean sediments of Laizhou Bay.</title>
        <authorList>
            <person name="Li Y."/>
        </authorList>
    </citation>
    <scope>NUCLEOTIDE SEQUENCE [LARGE SCALE GENOMIC DNA]</scope>
    <source>
        <strain evidence="3 4">R-40508</strain>
    </source>
</reference>
<dbReference type="STRING" id="858640.A3K86_08725"/>
<evidence type="ECO:0000256" key="2">
    <source>
        <dbReference type="ARBA" id="ARBA00022679"/>
    </source>
</evidence>
<keyword evidence="4" id="KW-1185">Reference proteome</keyword>
<evidence type="ECO:0008006" key="5">
    <source>
        <dbReference type="Google" id="ProtNLM"/>
    </source>
</evidence>